<evidence type="ECO:0000256" key="9">
    <source>
        <dbReference type="ARBA" id="ARBA00022840"/>
    </source>
</evidence>
<evidence type="ECO:0000259" key="16">
    <source>
        <dbReference type="PROSITE" id="PS50109"/>
    </source>
</evidence>
<dbReference type="GO" id="GO:0005524">
    <property type="term" value="F:ATP binding"/>
    <property type="evidence" value="ECO:0007669"/>
    <property type="project" value="UniProtKB-KW"/>
</dbReference>
<dbReference type="Gene3D" id="3.30.565.10">
    <property type="entry name" value="Histidine kinase-like ATPase, C-terminal domain"/>
    <property type="match status" value="1"/>
</dbReference>
<dbReference type="PRINTS" id="PR00344">
    <property type="entry name" value="BCTRLSENSOR"/>
</dbReference>
<dbReference type="PANTHER" id="PTHR45339:SF1">
    <property type="entry name" value="HYBRID SIGNAL TRANSDUCTION HISTIDINE KINASE J"/>
    <property type="match status" value="1"/>
</dbReference>
<dbReference type="PANTHER" id="PTHR45339">
    <property type="entry name" value="HYBRID SIGNAL TRANSDUCTION HISTIDINE KINASE J"/>
    <property type="match status" value="1"/>
</dbReference>
<evidence type="ECO:0000313" key="18">
    <source>
        <dbReference type="EMBL" id="TKC06657.1"/>
    </source>
</evidence>
<feature type="domain" description="Response regulatory" evidence="17">
    <location>
        <begin position="760"/>
        <end position="875"/>
    </location>
</feature>
<dbReference type="AlphaFoldDB" id="A0A4U1CIG1"/>
<dbReference type="InterPro" id="IPR003594">
    <property type="entry name" value="HATPase_dom"/>
</dbReference>
<name>A0A4U1CIG1_9SPHI</name>
<organism evidence="18 19">
    <name type="scientific">Pedobacter polaris</name>
    <dbReference type="NCBI Taxonomy" id="2571273"/>
    <lineage>
        <taxon>Bacteria</taxon>
        <taxon>Pseudomonadati</taxon>
        <taxon>Bacteroidota</taxon>
        <taxon>Sphingobacteriia</taxon>
        <taxon>Sphingobacteriales</taxon>
        <taxon>Sphingobacteriaceae</taxon>
        <taxon>Pedobacter</taxon>
    </lineage>
</organism>
<dbReference type="EMBL" id="SWBR01000004">
    <property type="protein sequence ID" value="TKC06657.1"/>
    <property type="molecule type" value="Genomic_DNA"/>
</dbReference>
<evidence type="ECO:0000256" key="14">
    <source>
        <dbReference type="SAM" id="Coils"/>
    </source>
</evidence>
<gene>
    <name evidence="18" type="ORF">FA048_15750</name>
</gene>
<evidence type="ECO:0000256" key="12">
    <source>
        <dbReference type="ARBA" id="ARBA00023136"/>
    </source>
</evidence>
<keyword evidence="12 15" id="KW-0472">Membrane</keyword>
<dbReference type="SUPFAM" id="SSF47384">
    <property type="entry name" value="Homodimeric domain of signal transducing histidine kinase"/>
    <property type="match status" value="1"/>
</dbReference>
<protein>
    <recommendedName>
        <fullName evidence="3">histidine kinase</fullName>
        <ecNumber evidence="3">2.7.13.3</ecNumber>
    </recommendedName>
</protein>
<keyword evidence="11" id="KW-0902">Two-component regulatory system</keyword>
<dbReference type="SMART" id="SM00448">
    <property type="entry name" value="REC"/>
    <property type="match status" value="2"/>
</dbReference>
<keyword evidence="5" id="KW-0808">Transferase</keyword>
<dbReference type="CDD" id="cd00082">
    <property type="entry name" value="HisKA"/>
    <property type="match status" value="1"/>
</dbReference>
<dbReference type="InterPro" id="IPR036890">
    <property type="entry name" value="HATPase_C_sf"/>
</dbReference>
<dbReference type="RefSeq" id="WP_136842855.1">
    <property type="nucleotide sequence ID" value="NZ_SWBR01000004.1"/>
</dbReference>
<evidence type="ECO:0000256" key="11">
    <source>
        <dbReference type="ARBA" id="ARBA00023012"/>
    </source>
</evidence>
<dbReference type="FunFam" id="1.10.287.130:FF:000004">
    <property type="entry name" value="Ethylene receptor 1"/>
    <property type="match status" value="1"/>
</dbReference>
<dbReference type="PROSITE" id="PS50110">
    <property type="entry name" value="RESPONSE_REGULATORY"/>
    <property type="match status" value="2"/>
</dbReference>
<keyword evidence="10 15" id="KW-1133">Transmembrane helix</keyword>
<dbReference type="Gene3D" id="6.10.340.10">
    <property type="match status" value="1"/>
</dbReference>
<dbReference type="InterPro" id="IPR003661">
    <property type="entry name" value="HisK_dim/P_dom"/>
</dbReference>
<sequence length="881" mass="99139">MQLFVARLAAVQVRYLESSGHLQQFMLKGFHEPGFYATGKQRDIDLFLGLQSQISKELVLLKGLGRQRQINVTHSLDSLLEVNAQAIALGRELKTLYYKRGFQDQALEGEMRSYAHFLEDSTAISKIDLLQLRRHEKDYMLRGNLAFAESFSMQMNRTLKTVAAGSIGYRALINYRNCFNRLVSISEVLGVQKDTGVLPETLSNIKRFGMVYAQLLHVADKEITEAEDNFNFMVLLSTGISLLLTLLLSWFLSKYLTRDIKELNSRMSGFIQSGFKDLPKLEADKKFIPNSREIDQLNRDFSLLKVLLRDYLSKINDHNEQLQVQSEELQELNEELQVQSEELRLQSEELLKQQQQEYAARQEAEQANQAKSVFLATMSHEIRTPMNGVLGMATLLHETPLNTEQAEYVETIRNSGETLMSVINDVLDFSKIESGKLELDPHDFDLRYCIEEVMDLFAGKAALNGIDLIYQIANDVPMHLLADSTRLKQVLINLIGNALKFTHQGEIFLNVSVNHDYRNSHLMELAFEVTDTGIGIPEEKLNGLFNAFTQVDSSTTRKYGGTGLGLAISARLVELMGGSIVVKSTLGKGACFYFSMHAAISEQQIRHQAHCMMTGLGQKRVLVVDDNLTNRKILQVQLEQWKLLPVMAASAGEALVLLAQRGFDLVITDMQMPEMDGVQLATRVREMNALLPCILLSSVGDETRSRYPHLFTAVLTKPVKQQQLCKVVQMALQQVSEVLQTEPNKTALLDPGFATEHPLRILVAEDNQINQKLIIRILNKLGYGPMVAQNGVEVLSMMESDTFDLILMDVQMPEMDGLEATRIIRLTPIHQPVIIAMTANAMLEDKEMCLAAGMDDYLSKPLHIELLLGALSAIRVHPGLY</sequence>
<dbReference type="InterPro" id="IPR011006">
    <property type="entry name" value="CheY-like_superfamily"/>
</dbReference>
<feature type="modified residue" description="4-aspartylphosphate" evidence="13">
    <location>
        <position position="809"/>
    </location>
</feature>
<dbReference type="Pfam" id="PF00072">
    <property type="entry name" value="Response_reg"/>
    <property type="match status" value="2"/>
</dbReference>
<feature type="transmembrane region" description="Helical" evidence="15">
    <location>
        <begin position="230"/>
        <end position="252"/>
    </location>
</feature>
<dbReference type="GO" id="GO:0000155">
    <property type="term" value="F:phosphorelay sensor kinase activity"/>
    <property type="evidence" value="ECO:0007669"/>
    <property type="project" value="InterPro"/>
</dbReference>
<proteinExistence type="predicted"/>
<keyword evidence="4 13" id="KW-0597">Phosphoprotein</keyword>
<evidence type="ECO:0000256" key="8">
    <source>
        <dbReference type="ARBA" id="ARBA00022777"/>
    </source>
</evidence>
<feature type="coiled-coil region" evidence="14">
    <location>
        <begin position="308"/>
        <end position="353"/>
    </location>
</feature>
<evidence type="ECO:0000256" key="13">
    <source>
        <dbReference type="PROSITE-ProRule" id="PRU00169"/>
    </source>
</evidence>
<evidence type="ECO:0000313" key="19">
    <source>
        <dbReference type="Proteomes" id="UP000309488"/>
    </source>
</evidence>
<feature type="domain" description="Response regulatory" evidence="17">
    <location>
        <begin position="620"/>
        <end position="732"/>
    </location>
</feature>
<dbReference type="InterPro" id="IPR036097">
    <property type="entry name" value="HisK_dim/P_sf"/>
</dbReference>
<dbReference type="Proteomes" id="UP000309488">
    <property type="component" value="Unassembled WGS sequence"/>
</dbReference>
<dbReference type="Gene3D" id="1.10.287.130">
    <property type="match status" value="1"/>
</dbReference>
<evidence type="ECO:0000256" key="10">
    <source>
        <dbReference type="ARBA" id="ARBA00022989"/>
    </source>
</evidence>
<keyword evidence="9" id="KW-0067">ATP-binding</keyword>
<dbReference type="GO" id="GO:0016020">
    <property type="term" value="C:membrane"/>
    <property type="evidence" value="ECO:0007669"/>
    <property type="project" value="UniProtKB-SubCell"/>
</dbReference>
<keyword evidence="7" id="KW-0547">Nucleotide-binding</keyword>
<comment type="caution">
    <text evidence="18">The sequence shown here is derived from an EMBL/GenBank/DDBJ whole genome shotgun (WGS) entry which is preliminary data.</text>
</comment>
<feature type="modified residue" description="4-aspartylphosphate" evidence="13">
    <location>
        <position position="669"/>
    </location>
</feature>
<comment type="subcellular location">
    <subcellularLocation>
        <location evidence="2">Membrane</location>
    </subcellularLocation>
</comment>
<dbReference type="Pfam" id="PF00512">
    <property type="entry name" value="HisKA"/>
    <property type="match status" value="1"/>
</dbReference>
<dbReference type="SUPFAM" id="SSF52172">
    <property type="entry name" value="CheY-like"/>
    <property type="match status" value="2"/>
</dbReference>
<keyword evidence="8" id="KW-0418">Kinase</keyword>
<dbReference type="SMART" id="SM00388">
    <property type="entry name" value="HisKA"/>
    <property type="match status" value="1"/>
</dbReference>
<dbReference type="SMART" id="SM00387">
    <property type="entry name" value="HATPase_c"/>
    <property type="match status" value="1"/>
</dbReference>
<keyword evidence="19" id="KW-1185">Reference proteome</keyword>
<dbReference type="InterPro" id="IPR004358">
    <property type="entry name" value="Sig_transdc_His_kin-like_C"/>
</dbReference>
<evidence type="ECO:0000256" key="5">
    <source>
        <dbReference type="ARBA" id="ARBA00022679"/>
    </source>
</evidence>
<dbReference type="PROSITE" id="PS50109">
    <property type="entry name" value="HIS_KIN"/>
    <property type="match status" value="1"/>
</dbReference>
<evidence type="ECO:0000256" key="3">
    <source>
        <dbReference type="ARBA" id="ARBA00012438"/>
    </source>
</evidence>
<dbReference type="OrthoDB" id="9809670at2"/>
<evidence type="ECO:0000256" key="2">
    <source>
        <dbReference type="ARBA" id="ARBA00004370"/>
    </source>
</evidence>
<comment type="catalytic activity">
    <reaction evidence="1">
        <text>ATP + protein L-histidine = ADP + protein N-phospho-L-histidine.</text>
        <dbReference type="EC" id="2.7.13.3"/>
    </reaction>
</comment>
<dbReference type="Gene3D" id="3.40.50.2300">
    <property type="match status" value="2"/>
</dbReference>
<reference evidence="18 19" key="1">
    <citation type="submission" date="2019-04" db="EMBL/GenBank/DDBJ databases">
        <title>Pedobacter sp. RP-3-22 sp. nov., isolated from Arctic soil.</title>
        <authorList>
            <person name="Dahal R.H."/>
            <person name="Kim D.-U."/>
        </authorList>
    </citation>
    <scope>NUCLEOTIDE SEQUENCE [LARGE SCALE GENOMIC DNA]</scope>
    <source>
        <strain evidence="18 19">RP-3-22</strain>
    </source>
</reference>
<accession>A0A4U1CIG1</accession>
<keyword evidence="14" id="KW-0175">Coiled coil</keyword>
<dbReference type="FunFam" id="3.30.565.10:FF:000010">
    <property type="entry name" value="Sensor histidine kinase RcsC"/>
    <property type="match status" value="1"/>
</dbReference>
<dbReference type="CDD" id="cd16922">
    <property type="entry name" value="HATPase_EvgS-ArcB-TorS-like"/>
    <property type="match status" value="1"/>
</dbReference>
<evidence type="ECO:0000256" key="15">
    <source>
        <dbReference type="SAM" id="Phobius"/>
    </source>
</evidence>
<evidence type="ECO:0000256" key="1">
    <source>
        <dbReference type="ARBA" id="ARBA00000085"/>
    </source>
</evidence>
<evidence type="ECO:0000256" key="4">
    <source>
        <dbReference type="ARBA" id="ARBA00022553"/>
    </source>
</evidence>
<dbReference type="Pfam" id="PF02518">
    <property type="entry name" value="HATPase_c"/>
    <property type="match status" value="1"/>
</dbReference>
<dbReference type="InterPro" id="IPR005467">
    <property type="entry name" value="His_kinase_dom"/>
</dbReference>
<dbReference type="SUPFAM" id="SSF55874">
    <property type="entry name" value="ATPase domain of HSP90 chaperone/DNA topoisomerase II/histidine kinase"/>
    <property type="match status" value="1"/>
</dbReference>
<feature type="domain" description="Histidine kinase" evidence="16">
    <location>
        <begin position="377"/>
        <end position="600"/>
    </location>
</feature>
<evidence type="ECO:0000259" key="17">
    <source>
        <dbReference type="PROSITE" id="PS50110"/>
    </source>
</evidence>
<keyword evidence="6 15" id="KW-0812">Transmembrane</keyword>
<dbReference type="InterPro" id="IPR001789">
    <property type="entry name" value="Sig_transdc_resp-reg_receiver"/>
</dbReference>
<dbReference type="EC" id="2.7.13.3" evidence="3"/>
<evidence type="ECO:0000256" key="6">
    <source>
        <dbReference type="ARBA" id="ARBA00022692"/>
    </source>
</evidence>
<dbReference type="CDD" id="cd17546">
    <property type="entry name" value="REC_hyHK_CKI1_RcsC-like"/>
    <property type="match status" value="2"/>
</dbReference>
<evidence type="ECO:0000256" key="7">
    <source>
        <dbReference type="ARBA" id="ARBA00022741"/>
    </source>
</evidence>